<protein>
    <submittedName>
        <fullName evidence="1">Uncharacterized protein</fullName>
    </submittedName>
</protein>
<dbReference type="Proteomes" id="UP001314229">
    <property type="component" value="Unassembled WGS sequence"/>
</dbReference>
<organism evidence="1 2">
    <name type="scientific">Scomber scombrus</name>
    <name type="common">Atlantic mackerel</name>
    <name type="synonym">Scomber vernalis</name>
    <dbReference type="NCBI Taxonomy" id="13677"/>
    <lineage>
        <taxon>Eukaryota</taxon>
        <taxon>Metazoa</taxon>
        <taxon>Chordata</taxon>
        <taxon>Craniata</taxon>
        <taxon>Vertebrata</taxon>
        <taxon>Euteleostomi</taxon>
        <taxon>Actinopterygii</taxon>
        <taxon>Neopterygii</taxon>
        <taxon>Teleostei</taxon>
        <taxon>Neoteleostei</taxon>
        <taxon>Acanthomorphata</taxon>
        <taxon>Pelagiaria</taxon>
        <taxon>Scombriformes</taxon>
        <taxon>Scombridae</taxon>
        <taxon>Scomber</taxon>
    </lineage>
</organism>
<evidence type="ECO:0000313" key="1">
    <source>
        <dbReference type="EMBL" id="CAK6957904.1"/>
    </source>
</evidence>
<sequence>MSLQTTDRAYEASVSTAAALQRQRIRRVPNAAAVQFAVRVQNANVAALLQLFELMEKSLHCNKLTRDDRGAGSAGSPGQPRTGCCTGPNYSQETGDFRFCLIEICASSVCYPDSP</sequence>
<comment type="caution">
    <text evidence="1">The sequence shown here is derived from an EMBL/GenBank/DDBJ whole genome shotgun (WGS) entry which is preliminary data.</text>
</comment>
<keyword evidence="2" id="KW-1185">Reference proteome</keyword>
<accession>A0AAV1NHN2</accession>
<proteinExistence type="predicted"/>
<reference evidence="1 2" key="1">
    <citation type="submission" date="2024-01" db="EMBL/GenBank/DDBJ databases">
        <authorList>
            <person name="Alioto T."/>
            <person name="Alioto T."/>
            <person name="Gomez Garrido J."/>
        </authorList>
    </citation>
    <scope>NUCLEOTIDE SEQUENCE [LARGE SCALE GENOMIC DNA]</scope>
</reference>
<gene>
    <name evidence="1" type="ORF">FSCOSCO3_A026887</name>
</gene>
<name>A0AAV1NHN2_SCOSC</name>
<dbReference type="EMBL" id="CAWUFR010000031">
    <property type="protein sequence ID" value="CAK6957904.1"/>
    <property type="molecule type" value="Genomic_DNA"/>
</dbReference>
<dbReference type="AlphaFoldDB" id="A0AAV1NHN2"/>
<evidence type="ECO:0000313" key="2">
    <source>
        <dbReference type="Proteomes" id="UP001314229"/>
    </source>
</evidence>